<accession>A0A3S8T940</accession>
<dbReference type="PROSITE" id="PS50888">
    <property type="entry name" value="BHLH"/>
    <property type="match status" value="1"/>
</dbReference>
<evidence type="ECO:0000256" key="3">
    <source>
        <dbReference type="ARBA" id="ARBA00023163"/>
    </source>
</evidence>
<dbReference type="EMBL" id="MH621295">
    <property type="protein sequence ID" value="AZL19531.1"/>
    <property type="molecule type" value="mRNA"/>
</dbReference>
<evidence type="ECO:0000256" key="4">
    <source>
        <dbReference type="ARBA" id="ARBA00023242"/>
    </source>
</evidence>
<dbReference type="GO" id="GO:0000981">
    <property type="term" value="F:DNA-binding transcription factor activity, RNA polymerase II-specific"/>
    <property type="evidence" value="ECO:0007669"/>
    <property type="project" value="TreeGrafter"/>
</dbReference>
<dbReference type="InterPro" id="IPR011598">
    <property type="entry name" value="bHLH_dom"/>
</dbReference>
<comment type="subcellular location">
    <subcellularLocation>
        <location evidence="1">Nucleus</location>
    </subcellularLocation>
</comment>
<dbReference type="Gene3D" id="4.10.280.10">
    <property type="entry name" value="Helix-loop-helix DNA-binding domain"/>
    <property type="match status" value="1"/>
</dbReference>
<reference evidence="6" key="1">
    <citation type="submission" date="2018-07" db="EMBL/GenBank/DDBJ databases">
        <title>Persimmon fruit deastringency treatment transcriptome analysis.</title>
        <authorList>
            <person name="Gong Z."/>
            <person name="Zhu Q."/>
            <person name="Yin X."/>
        </authorList>
    </citation>
    <scope>NUCLEOTIDE SEQUENCE</scope>
</reference>
<organism evidence="6">
    <name type="scientific">Diospyros kaki</name>
    <name type="common">Kaki persimmon</name>
    <name type="synonym">Diospyros chinensis</name>
    <dbReference type="NCBI Taxonomy" id="35925"/>
    <lineage>
        <taxon>Eukaryota</taxon>
        <taxon>Viridiplantae</taxon>
        <taxon>Streptophyta</taxon>
        <taxon>Embryophyta</taxon>
        <taxon>Tracheophyta</taxon>
        <taxon>Spermatophyta</taxon>
        <taxon>Magnoliopsida</taxon>
        <taxon>eudicotyledons</taxon>
        <taxon>Gunneridae</taxon>
        <taxon>Pentapetalae</taxon>
        <taxon>asterids</taxon>
        <taxon>Ericales</taxon>
        <taxon>Ebenaceae</taxon>
        <taxon>Diospyros</taxon>
    </lineage>
</organism>
<keyword evidence="2" id="KW-0805">Transcription regulation</keyword>
<dbReference type="GO" id="GO:0046983">
    <property type="term" value="F:protein dimerization activity"/>
    <property type="evidence" value="ECO:0007669"/>
    <property type="project" value="InterPro"/>
</dbReference>
<dbReference type="SUPFAM" id="SSF47459">
    <property type="entry name" value="HLH, helix-loop-helix DNA-binding domain"/>
    <property type="match status" value="1"/>
</dbReference>
<keyword evidence="4" id="KW-0539">Nucleus</keyword>
<dbReference type="AlphaFoldDB" id="A0A3S8T940"/>
<evidence type="ECO:0000256" key="2">
    <source>
        <dbReference type="ARBA" id="ARBA00023015"/>
    </source>
</evidence>
<evidence type="ECO:0000259" key="5">
    <source>
        <dbReference type="PROSITE" id="PS50888"/>
    </source>
</evidence>
<dbReference type="Pfam" id="PF00010">
    <property type="entry name" value="HLH"/>
    <property type="match status" value="1"/>
</dbReference>
<evidence type="ECO:0000256" key="1">
    <source>
        <dbReference type="ARBA" id="ARBA00004123"/>
    </source>
</evidence>
<dbReference type="SMART" id="SM00353">
    <property type="entry name" value="HLH"/>
    <property type="match status" value="1"/>
</dbReference>
<dbReference type="GO" id="GO:0000977">
    <property type="term" value="F:RNA polymerase II transcription regulatory region sequence-specific DNA binding"/>
    <property type="evidence" value="ECO:0007669"/>
    <property type="project" value="TreeGrafter"/>
</dbReference>
<dbReference type="PANTHER" id="PTHR13935:SF63">
    <property type="entry name" value="BHLH DOMAIN-CONTAINING PROTEIN"/>
    <property type="match status" value="1"/>
</dbReference>
<proteinExistence type="evidence at transcript level"/>
<dbReference type="InterPro" id="IPR015660">
    <property type="entry name" value="MASH1/Ascl1a-like"/>
</dbReference>
<dbReference type="InterPro" id="IPR036638">
    <property type="entry name" value="HLH_DNA-bd_sf"/>
</dbReference>
<keyword evidence="3" id="KW-0804">Transcription</keyword>
<name>A0A3S8T940_DIOKA</name>
<sequence>MTGPLSRSAHLKLERRIVEKNRRNHLKVLYSQLFSLLPNHPSKEAVPLPDQIDEAMSYIKGLQVKLERFREKKEALLMGRRREDDSSTGGSMETLKSSPRIQIRHKGSALDVFLITGHDEKFMFYETIRIIQEQGAEVVNANFSVHGDSIFHVVHAKVKLLGNLVLSPACLAVVPQRRHAAAEQIIILRY</sequence>
<protein>
    <submittedName>
        <fullName evidence="6">Transcription factor bHLH6</fullName>
    </submittedName>
</protein>
<dbReference type="GO" id="GO:0090575">
    <property type="term" value="C:RNA polymerase II transcription regulator complex"/>
    <property type="evidence" value="ECO:0007669"/>
    <property type="project" value="TreeGrafter"/>
</dbReference>
<evidence type="ECO:0000313" key="6">
    <source>
        <dbReference type="EMBL" id="AZL19531.1"/>
    </source>
</evidence>
<dbReference type="PANTHER" id="PTHR13935">
    <property type="entry name" value="ACHAETE-SCUTE TRANSCRIPTION FACTOR-RELATED"/>
    <property type="match status" value="1"/>
</dbReference>
<feature type="domain" description="BHLH" evidence="5">
    <location>
        <begin position="10"/>
        <end position="62"/>
    </location>
</feature>